<name>W9ZED5_FUSOX</name>
<protein>
    <submittedName>
        <fullName evidence="3">Alcohol dehydrogenase</fullName>
    </submittedName>
</protein>
<evidence type="ECO:0000259" key="2">
    <source>
        <dbReference type="Pfam" id="PF00248"/>
    </source>
</evidence>
<dbReference type="AlphaFoldDB" id="W9ZED5"/>
<dbReference type="SUPFAM" id="SSF51430">
    <property type="entry name" value="NAD(P)-linked oxidoreductase"/>
    <property type="match status" value="1"/>
</dbReference>
<feature type="domain" description="NADP-dependent oxidoreductase" evidence="2">
    <location>
        <begin position="15"/>
        <end position="277"/>
    </location>
</feature>
<dbReference type="InterPro" id="IPR050791">
    <property type="entry name" value="Aldo-Keto_reductase"/>
</dbReference>
<dbReference type="InterPro" id="IPR036812">
    <property type="entry name" value="NAD(P)_OxRdtase_dom_sf"/>
</dbReference>
<gene>
    <name evidence="3" type="ORF">FOMG_16804</name>
</gene>
<dbReference type="VEuPathDB" id="FungiDB:FOMG_16804"/>
<organism evidence="3">
    <name type="scientific">Fusarium oxysporum f. sp. melonis 26406</name>
    <dbReference type="NCBI Taxonomy" id="1089452"/>
    <lineage>
        <taxon>Eukaryota</taxon>
        <taxon>Fungi</taxon>
        <taxon>Dikarya</taxon>
        <taxon>Ascomycota</taxon>
        <taxon>Pezizomycotina</taxon>
        <taxon>Sordariomycetes</taxon>
        <taxon>Hypocreomycetidae</taxon>
        <taxon>Hypocreales</taxon>
        <taxon>Nectriaceae</taxon>
        <taxon>Fusarium</taxon>
        <taxon>Fusarium oxysporum species complex</taxon>
    </lineage>
</organism>
<dbReference type="EMBL" id="JH659356">
    <property type="protein sequence ID" value="EXK26633.1"/>
    <property type="molecule type" value="Genomic_DNA"/>
</dbReference>
<reference evidence="3" key="2">
    <citation type="submission" date="2012-05" db="EMBL/GenBank/DDBJ databases">
        <title>Annotation of the Genome Sequence of Fusarium oxysporum f. sp. melonis 26406.</title>
        <authorList>
            <consortium name="The Broad Institute Genomics Platform"/>
            <person name="Ma L.-J."/>
            <person name="Corby-Kistler H."/>
            <person name="Broz K."/>
            <person name="Gale L.R."/>
            <person name="Jonkers W."/>
            <person name="O'Donnell K."/>
            <person name="Ploetz R."/>
            <person name="Steinberg C."/>
            <person name="Schwartz D.C."/>
            <person name="VanEtten H."/>
            <person name="Zhou S."/>
            <person name="Young S.K."/>
            <person name="Zeng Q."/>
            <person name="Gargeya S."/>
            <person name="Fitzgerald M."/>
            <person name="Abouelleil A."/>
            <person name="Alvarado L."/>
            <person name="Chapman S.B."/>
            <person name="Gainer-Dewar J."/>
            <person name="Goldberg J."/>
            <person name="Griggs A."/>
            <person name="Gujja S."/>
            <person name="Hansen M."/>
            <person name="Howarth C."/>
            <person name="Imamovic A."/>
            <person name="Ireland A."/>
            <person name="Larimer J."/>
            <person name="McCowan C."/>
            <person name="Murphy C."/>
            <person name="Pearson M."/>
            <person name="Poon T.W."/>
            <person name="Priest M."/>
            <person name="Roberts A."/>
            <person name="Saif S."/>
            <person name="Shea T."/>
            <person name="Sykes S."/>
            <person name="Wortman J."/>
            <person name="Nusbaum C."/>
            <person name="Birren B."/>
        </authorList>
    </citation>
    <scope>NUCLEOTIDE SEQUENCE</scope>
    <source>
        <strain evidence="3">26406</strain>
    </source>
</reference>
<dbReference type="HOGENOM" id="CLU_023205_2_1_1"/>
<dbReference type="OrthoDB" id="37537at2759"/>
<reference evidence="3" key="1">
    <citation type="submission" date="2012-04" db="EMBL/GenBank/DDBJ databases">
        <title>The Genome Sequence of Fusarium oxysporum melonis.</title>
        <authorList>
            <consortium name="The Broad Institute Genome Sequencing Platform"/>
            <person name="Ma L.-J."/>
            <person name="Gale L.R."/>
            <person name="Schwartz D.C."/>
            <person name="Zhou S."/>
            <person name="Corby-Kistler H."/>
            <person name="Young S.K."/>
            <person name="Zeng Q."/>
            <person name="Gargeya S."/>
            <person name="Fitzgerald M."/>
            <person name="Haas B."/>
            <person name="Abouelleil A."/>
            <person name="Alvarado L."/>
            <person name="Arachchi H.M."/>
            <person name="Berlin A."/>
            <person name="Brown A."/>
            <person name="Chapman S.B."/>
            <person name="Chen Z."/>
            <person name="Dunbar C."/>
            <person name="Freedman E."/>
            <person name="Gearin G."/>
            <person name="Goldberg J."/>
            <person name="Griggs A."/>
            <person name="Gujja S."/>
            <person name="Heiman D."/>
            <person name="Howarth C."/>
            <person name="Larson L."/>
            <person name="Lui A."/>
            <person name="MacDonald P.J.P."/>
            <person name="Montmayeur A."/>
            <person name="Murphy C."/>
            <person name="Neiman D."/>
            <person name="Pearson M."/>
            <person name="Priest M."/>
            <person name="Roberts A."/>
            <person name="Saif S."/>
            <person name="Shea T."/>
            <person name="Shenoy N."/>
            <person name="Sisk P."/>
            <person name="Stolte C."/>
            <person name="Sykes S."/>
            <person name="Wortman J."/>
            <person name="Nusbaum C."/>
            <person name="Birren B."/>
        </authorList>
    </citation>
    <scope>NUCLEOTIDE SEQUENCE</scope>
    <source>
        <strain evidence="3">26406</strain>
    </source>
</reference>
<dbReference type="PRINTS" id="PR00069">
    <property type="entry name" value="ALDKETRDTASE"/>
</dbReference>
<proteinExistence type="predicted"/>
<dbReference type="Gene3D" id="3.20.20.100">
    <property type="entry name" value="NADP-dependent oxidoreductase domain"/>
    <property type="match status" value="1"/>
</dbReference>
<keyword evidence="1" id="KW-0560">Oxidoreductase</keyword>
<dbReference type="Proteomes" id="UP000030703">
    <property type="component" value="Unassembled WGS sequence"/>
</dbReference>
<sequence length="365" mass="40789">MGFSLMGLSVAYGKVRSDDERFKVLDRAWEIGATNWDTADLYGDNEDLIGKWFALHPERRQDIFLATKFGGKAKIGPDGRFNMFADSSPKYARSLNRLGVDCIDLYYIHRLDEKTPVERTIEEMVQLKNEGKIKYLGISKCSSTTLRRAHHIHPISAVQIEYSPWTLDIEGPSGTHLLKTARELGVSVFAYSLLSSGMLTGQYNSLDSFDADDHRVKELVARKGCTAGQLTLAWLLTRGESVFPIPGTKKVKYLEETVGALKLELSTDDERELREVIDGADVAGSRGITVNEFADTPELPNLNKPLGLLLGKSELIYMVIPTPSQSRRISIIELRQQDETSMRAKAVFKHWSTNWTGRASGAESD</sequence>
<dbReference type="GO" id="GO:0016491">
    <property type="term" value="F:oxidoreductase activity"/>
    <property type="evidence" value="ECO:0007669"/>
    <property type="project" value="UniProtKB-KW"/>
</dbReference>
<dbReference type="GO" id="GO:0005737">
    <property type="term" value="C:cytoplasm"/>
    <property type="evidence" value="ECO:0007669"/>
    <property type="project" value="TreeGrafter"/>
</dbReference>
<dbReference type="PANTHER" id="PTHR43625">
    <property type="entry name" value="AFLATOXIN B1 ALDEHYDE REDUCTASE"/>
    <property type="match status" value="1"/>
</dbReference>
<accession>W9ZED5</accession>
<evidence type="ECO:0000256" key="1">
    <source>
        <dbReference type="ARBA" id="ARBA00023002"/>
    </source>
</evidence>
<dbReference type="InterPro" id="IPR023210">
    <property type="entry name" value="NADP_OxRdtase_dom"/>
</dbReference>
<dbReference type="InterPro" id="IPR020471">
    <property type="entry name" value="AKR"/>
</dbReference>
<dbReference type="PANTHER" id="PTHR43625:SF40">
    <property type="entry name" value="ALDO-KETO REDUCTASE YAKC [NADP(+)]"/>
    <property type="match status" value="1"/>
</dbReference>
<dbReference type="Pfam" id="PF00248">
    <property type="entry name" value="Aldo_ket_red"/>
    <property type="match status" value="1"/>
</dbReference>
<evidence type="ECO:0000313" key="3">
    <source>
        <dbReference type="EMBL" id="EXK26633.1"/>
    </source>
</evidence>